<dbReference type="PANTHER" id="PTHR30413:SF8">
    <property type="entry name" value="TRANSPORT PERMEASE PROTEIN"/>
    <property type="match status" value="1"/>
</dbReference>
<comment type="caution">
    <text evidence="11">The sequence shown here is derived from an EMBL/GenBank/DDBJ whole genome shotgun (WGS) entry which is preliminary data.</text>
</comment>
<dbReference type="InterPro" id="IPR011990">
    <property type="entry name" value="TPR-like_helical_dom_sf"/>
</dbReference>
<dbReference type="Gene3D" id="1.25.40.10">
    <property type="entry name" value="Tetratricopeptide repeat domain"/>
    <property type="match status" value="1"/>
</dbReference>
<keyword evidence="7 9" id="KW-1133">Transmembrane helix</keyword>
<dbReference type="SUPFAM" id="SSF48452">
    <property type="entry name" value="TPR-like"/>
    <property type="match status" value="1"/>
</dbReference>
<dbReference type="PANTHER" id="PTHR30413">
    <property type="entry name" value="INNER MEMBRANE TRANSPORT PERMEASE"/>
    <property type="match status" value="1"/>
</dbReference>
<dbReference type="PROSITE" id="PS51012">
    <property type="entry name" value="ABC_TM2"/>
    <property type="match status" value="1"/>
</dbReference>
<feature type="transmembrane region" description="Helical" evidence="9">
    <location>
        <begin position="344"/>
        <end position="364"/>
    </location>
</feature>
<dbReference type="InterPro" id="IPR013525">
    <property type="entry name" value="ABC2_TM"/>
</dbReference>
<evidence type="ECO:0000256" key="5">
    <source>
        <dbReference type="ARBA" id="ARBA00022519"/>
    </source>
</evidence>
<dbReference type="SMART" id="SM00028">
    <property type="entry name" value="TPR"/>
    <property type="match status" value="2"/>
</dbReference>
<dbReference type="RefSeq" id="WP_250939185.1">
    <property type="nucleotide sequence ID" value="NZ_JAMLJK010000004.1"/>
</dbReference>
<proteinExistence type="inferred from homology"/>
<name>A0AA42CUX2_9GAMM</name>
<feature type="transmembrane region" description="Helical" evidence="9">
    <location>
        <begin position="452"/>
        <end position="471"/>
    </location>
</feature>
<comment type="subcellular location">
    <subcellularLocation>
        <location evidence="1 9">Cell inner membrane</location>
        <topology evidence="1 9">Multi-pass membrane protein</topology>
    </subcellularLocation>
</comment>
<evidence type="ECO:0000256" key="4">
    <source>
        <dbReference type="ARBA" id="ARBA00022475"/>
    </source>
</evidence>
<dbReference type="InterPro" id="IPR019734">
    <property type="entry name" value="TPR_rpt"/>
</dbReference>
<organism evidence="11 12">
    <name type="scientific">Larsenimonas rhizosphaerae</name>
    <dbReference type="NCBI Taxonomy" id="2944682"/>
    <lineage>
        <taxon>Bacteria</taxon>
        <taxon>Pseudomonadati</taxon>
        <taxon>Pseudomonadota</taxon>
        <taxon>Gammaproteobacteria</taxon>
        <taxon>Oceanospirillales</taxon>
        <taxon>Halomonadaceae</taxon>
        <taxon>Larsenimonas</taxon>
    </lineage>
</organism>
<keyword evidence="4 9" id="KW-1003">Cell membrane</keyword>
<feature type="transmembrane region" description="Helical" evidence="9">
    <location>
        <begin position="397"/>
        <end position="415"/>
    </location>
</feature>
<dbReference type="Pfam" id="PF14559">
    <property type="entry name" value="TPR_19"/>
    <property type="match status" value="1"/>
</dbReference>
<dbReference type="InterPro" id="IPR047817">
    <property type="entry name" value="ABC2_TM_bact-type"/>
</dbReference>
<feature type="transmembrane region" description="Helical" evidence="9">
    <location>
        <begin position="370"/>
        <end position="390"/>
    </location>
</feature>
<dbReference type="InterPro" id="IPR000412">
    <property type="entry name" value="ABC_2_transport"/>
</dbReference>
<dbReference type="EMBL" id="JAPIVE010000003">
    <property type="protein sequence ID" value="MCX2524839.1"/>
    <property type="molecule type" value="Genomic_DNA"/>
</dbReference>
<evidence type="ECO:0000256" key="7">
    <source>
        <dbReference type="ARBA" id="ARBA00022989"/>
    </source>
</evidence>
<accession>A0AA42CUX2</accession>
<keyword evidence="5" id="KW-0997">Cell inner membrane</keyword>
<keyword evidence="6 9" id="KW-0812">Transmembrane</keyword>
<evidence type="ECO:0000313" key="12">
    <source>
        <dbReference type="Proteomes" id="UP001165678"/>
    </source>
</evidence>
<reference evidence="11" key="1">
    <citation type="submission" date="2022-11" db="EMBL/GenBank/DDBJ databases">
        <title>Larsenimonas rhizosphaerae sp. nov., isolated from a tidal mudflat.</title>
        <authorList>
            <person name="Lee S.D."/>
            <person name="Kim I.S."/>
        </authorList>
    </citation>
    <scope>NUCLEOTIDE SEQUENCE</scope>
    <source>
        <strain evidence="11">GH2-1</strain>
    </source>
</reference>
<evidence type="ECO:0000256" key="3">
    <source>
        <dbReference type="ARBA" id="ARBA00022448"/>
    </source>
</evidence>
<feature type="domain" description="ABC transmembrane type-2" evidence="10">
    <location>
        <begin position="255"/>
        <end position="474"/>
    </location>
</feature>
<dbReference type="Proteomes" id="UP001165678">
    <property type="component" value="Unassembled WGS sequence"/>
</dbReference>
<feature type="transmembrane region" description="Helical" evidence="9">
    <location>
        <begin position="287"/>
        <end position="305"/>
    </location>
</feature>
<dbReference type="PRINTS" id="PR00164">
    <property type="entry name" value="ABC2TRNSPORT"/>
</dbReference>
<dbReference type="Pfam" id="PF01061">
    <property type="entry name" value="ABC2_membrane"/>
    <property type="match status" value="1"/>
</dbReference>
<evidence type="ECO:0000259" key="10">
    <source>
        <dbReference type="PROSITE" id="PS51012"/>
    </source>
</evidence>
<dbReference type="GO" id="GO:0043190">
    <property type="term" value="C:ATP-binding cassette (ABC) transporter complex"/>
    <property type="evidence" value="ECO:0007669"/>
    <property type="project" value="InterPro"/>
</dbReference>
<sequence>MDNTVHSQDAMEWALAPMQQQRWQLAAERWATLRAAHGQVADVWVQAAICHRQLGDWNTAEELLTEAIRRFEANPNAWLELVALYRAKGANEQARTYLNKTLERFPHQLAVMMSAAEQAMLDDAFDEADALNARTRDLYSNEASAWCQYAEISMRRMAWSQALLRWAEVRARFPDMPAGYERAAEAAEAQGHVKQARRLKLAREYGLEWLASFDRPDLASDHIAPPRRRNAAQFVELVWVKACFNLKSEASQNSLRYFWWVLDPLLYMSVFYLVFGVMLHRGGGGDFIVYLLTGLVPFQWFAKTVQQSSNAIFAGRGLMNQVHISPLFFPLVGIMQNAGKQMPVFLLLIGFLIFYGLHPTWHWIALLPIIVLQLVLMSVIGCFLALLVPFARDLNNLIPTGIQFMLFCSGVFYTVDTIPEKWQTLFFSNPMASLLYQYRLVLMDRQWPDWSGMGWILLGCSIGGIALSWFYKRVESDLPRVVGQ</sequence>
<evidence type="ECO:0000256" key="9">
    <source>
        <dbReference type="RuleBase" id="RU361157"/>
    </source>
</evidence>
<gene>
    <name evidence="11" type="ORF">OQ287_11365</name>
</gene>
<evidence type="ECO:0000313" key="11">
    <source>
        <dbReference type="EMBL" id="MCX2524839.1"/>
    </source>
</evidence>
<evidence type="ECO:0000256" key="2">
    <source>
        <dbReference type="ARBA" id="ARBA00007783"/>
    </source>
</evidence>
<dbReference type="GO" id="GO:0015920">
    <property type="term" value="P:lipopolysaccharide transport"/>
    <property type="evidence" value="ECO:0007669"/>
    <property type="project" value="TreeGrafter"/>
</dbReference>
<feature type="transmembrane region" description="Helical" evidence="9">
    <location>
        <begin position="257"/>
        <end position="275"/>
    </location>
</feature>
<protein>
    <recommendedName>
        <fullName evidence="9">Transport permease protein</fullName>
    </recommendedName>
</protein>
<dbReference type="GO" id="GO:0140359">
    <property type="term" value="F:ABC-type transporter activity"/>
    <property type="evidence" value="ECO:0007669"/>
    <property type="project" value="InterPro"/>
</dbReference>
<evidence type="ECO:0000256" key="8">
    <source>
        <dbReference type="ARBA" id="ARBA00023136"/>
    </source>
</evidence>
<keyword evidence="8 9" id="KW-0472">Membrane</keyword>
<comment type="similarity">
    <text evidence="2 9">Belongs to the ABC-2 integral membrane protein family.</text>
</comment>
<keyword evidence="3 9" id="KW-0813">Transport</keyword>
<keyword evidence="12" id="KW-1185">Reference proteome</keyword>
<evidence type="ECO:0000256" key="6">
    <source>
        <dbReference type="ARBA" id="ARBA00022692"/>
    </source>
</evidence>
<dbReference type="AlphaFoldDB" id="A0AA42CUX2"/>
<evidence type="ECO:0000256" key="1">
    <source>
        <dbReference type="ARBA" id="ARBA00004429"/>
    </source>
</evidence>